<keyword evidence="2" id="KW-1185">Reference proteome</keyword>
<organism evidence="1 2">
    <name type="scientific">Treponema peruense</name>
    <dbReference type="NCBI Taxonomy" id="2787628"/>
    <lineage>
        <taxon>Bacteria</taxon>
        <taxon>Pseudomonadati</taxon>
        <taxon>Spirochaetota</taxon>
        <taxon>Spirochaetia</taxon>
        <taxon>Spirochaetales</taxon>
        <taxon>Treponemataceae</taxon>
        <taxon>Treponema</taxon>
    </lineage>
</organism>
<dbReference type="RefSeq" id="WP_198443706.1">
    <property type="nucleotide sequence ID" value="NZ_CBCSHE010000001.1"/>
</dbReference>
<dbReference type="EMBL" id="CP064936">
    <property type="protein sequence ID" value="QQA02287.1"/>
    <property type="molecule type" value="Genomic_DNA"/>
</dbReference>
<reference evidence="1 2" key="1">
    <citation type="submission" date="2020-11" db="EMBL/GenBank/DDBJ databases">
        <title>Treponema Peruensis nv. sp., first commensal Treponema isolated from human feces.</title>
        <authorList>
            <person name="Belkhou C."/>
            <person name="Raes J."/>
        </authorList>
    </citation>
    <scope>NUCLEOTIDE SEQUENCE [LARGE SCALE GENOMIC DNA]</scope>
    <source>
        <strain evidence="1 2">RCC2812</strain>
    </source>
</reference>
<protein>
    <submittedName>
        <fullName evidence="1">Uncharacterized protein</fullName>
    </submittedName>
</protein>
<gene>
    <name evidence="1" type="ORF">IWA51_09235</name>
</gene>
<dbReference type="KEGG" id="tper:IWA51_09235"/>
<dbReference type="AlphaFoldDB" id="A0A7T3RFL9"/>
<evidence type="ECO:0000313" key="1">
    <source>
        <dbReference type="EMBL" id="QQA02287.1"/>
    </source>
</evidence>
<proteinExistence type="predicted"/>
<evidence type="ECO:0000313" key="2">
    <source>
        <dbReference type="Proteomes" id="UP000595224"/>
    </source>
</evidence>
<accession>A0A7T3RFL9</accession>
<dbReference type="Proteomes" id="UP000595224">
    <property type="component" value="Chromosome"/>
</dbReference>
<name>A0A7T3RFL9_9SPIR</name>
<sequence>MPTEKIVTARFFKTDSENEPVRDWLKEQKSENTAGRFGTVKKTPESGIEWRY</sequence>